<evidence type="ECO:0000256" key="10">
    <source>
        <dbReference type="ARBA" id="ARBA00022989"/>
    </source>
</evidence>
<keyword evidence="11" id="KW-0472">Membrane</keyword>
<accession>A0AAV5DAT0</accession>
<evidence type="ECO:0000256" key="6">
    <source>
        <dbReference type="ARBA" id="ARBA00022723"/>
    </source>
</evidence>
<keyword evidence="6" id="KW-0479">Metal-binding</keyword>
<keyword evidence="9" id="KW-0862">Zinc</keyword>
<keyword evidence="4" id="KW-0808">Transferase</keyword>
<dbReference type="Gene3D" id="3.30.40.10">
    <property type="entry name" value="Zinc/RING finger domain, C3HC4 (zinc finger)"/>
    <property type="match status" value="1"/>
</dbReference>
<evidence type="ECO:0000256" key="7">
    <source>
        <dbReference type="ARBA" id="ARBA00022771"/>
    </source>
</evidence>
<dbReference type="InterPro" id="IPR001969">
    <property type="entry name" value="Aspartic_peptidase_AS"/>
</dbReference>
<evidence type="ECO:0000313" key="15">
    <source>
        <dbReference type="Proteomes" id="UP001054889"/>
    </source>
</evidence>
<dbReference type="EMBL" id="BQKI01000014">
    <property type="protein sequence ID" value="GJN07516.1"/>
    <property type="molecule type" value="Genomic_DNA"/>
</dbReference>
<keyword evidence="5" id="KW-0812">Transmembrane</keyword>
<name>A0AAV5DAT0_ELECO</name>
<dbReference type="Proteomes" id="UP001054889">
    <property type="component" value="Unassembled WGS sequence"/>
</dbReference>
<feature type="domain" description="RING-type" evidence="13">
    <location>
        <begin position="331"/>
        <end position="356"/>
    </location>
</feature>
<dbReference type="AlphaFoldDB" id="A0AAV5DAT0"/>
<keyword evidence="8" id="KW-0833">Ubl conjugation pathway</keyword>
<dbReference type="SUPFAM" id="SSF57850">
    <property type="entry name" value="RING/U-box"/>
    <property type="match status" value="1"/>
</dbReference>
<keyword evidence="7 12" id="KW-0863">Zinc-finger</keyword>
<dbReference type="CDD" id="cd00303">
    <property type="entry name" value="retropepsin_like"/>
    <property type="match status" value="1"/>
</dbReference>
<dbReference type="PANTHER" id="PTHR45977">
    <property type="entry name" value="TARGET OF ERK KINASE MPK-1"/>
    <property type="match status" value="1"/>
</dbReference>
<dbReference type="GO" id="GO:0016567">
    <property type="term" value="P:protein ubiquitination"/>
    <property type="evidence" value="ECO:0007669"/>
    <property type="project" value="TreeGrafter"/>
</dbReference>
<protein>
    <recommendedName>
        <fullName evidence="3">RING-type E3 ubiquitin transferase</fullName>
        <ecNumber evidence="3">2.3.2.27</ecNumber>
    </recommendedName>
</protein>
<dbReference type="GO" id="GO:0008270">
    <property type="term" value="F:zinc ion binding"/>
    <property type="evidence" value="ECO:0007669"/>
    <property type="project" value="UniProtKB-KW"/>
</dbReference>
<dbReference type="GO" id="GO:0004190">
    <property type="term" value="F:aspartic-type endopeptidase activity"/>
    <property type="evidence" value="ECO:0007669"/>
    <property type="project" value="InterPro"/>
</dbReference>
<evidence type="ECO:0000256" key="5">
    <source>
        <dbReference type="ARBA" id="ARBA00022692"/>
    </source>
</evidence>
<proteinExistence type="predicted"/>
<dbReference type="Pfam" id="PF13639">
    <property type="entry name" value="zf-RING_2"/>
    <property type="match status" value="1"/>
</dbReference>
<evidence type="ECO:0000256" key="9">
    <source>
        <dbReference type="ARBA" id="ARBA00022833"/>
    </source>
</evidence>
<evidence type="ECO:0000256" key="12">
    <source>
        <dbReference type="PROSITE-ProRule" id="PRU00175"/>
    </source>
</evidence>
<gene>
    <name evidence="14" type="primary">ga25353</name>
    <name evidence="14" type="ORF">PR202_ga25353</name>
</gene>
<dbReference type="InterPro" id="IPR013083">
    <property type="entry name" value="Znf_RING/FYVE/PHD"/>
</dbReference>
<evidence type="ECO:0000256" key="8">
    <source>
        <dbReference type="ARBA" id="ARBA00022786"/>
    </source>
</evidence>
<dbReference type="GO" id="GO:0061630">
    <property type="term" value="F:ubiquitin protein ligase activity"/>
    <property type="evidence" value="ECO:0007669"/>
    <property type="project" value="UniProtKB-EC"/>
</dbReference>
<dbReference type="PROSITE" id="PS50089">
    <property type="entry name" value="ZF_RING_2"/>
    <property type="match status" value="1"/>
</dbReference>
<evidence type="ECO:0000256" key="3">
    <source>
        <dbReference type="ARBA" id="ARBA00012483"/>
    </source>
</evidence>
<dbReference type="GO" id="GO:0006511">
    <property type="term" value="P:ubiquitin-dependent protein catabolic process"/>
    <property type="evidence" value="ECO:0007669"/>
    <property type="project" value="TreeGrafter"/>
</dbReference>
<keyword evidence="15" id="KW-1185">Reference proteome</keyword>
<dbReference type="PROSITE" id="PS00141">
    <property type="entry name" value="ASP_PROTEASE"/>
    <property type="match status" value="1"/>
</dbReference>
<dbReference type="PANTHER" id="PTHR45977:SF43">
    <property type="entry name" value="OS07G0463400 PROTEIN"/>
    <property type="match status" value="1"/>
</dbReference>
<dbReference type="InterPro" id="IPR021109">
    <property type="entry name" value="Peptidase_aspartic_dom_sf"/>
</dbReference>
<dbReference type="SUPFAM" id="SSF50630">
    <property type="entry name" value="Acid proteases"/>
    <property type="match status" value="1"/>
</dbReference>
<dbReference type="CDD" id="cd16454">
    <property type="entry name" value="RING-H2_PA-TM-RING"/>
    <property type="match status" value="1"/>
</dbReference>
<dbReference type="Pfam" id="PF08284">
    <property type="entry name" value="RVP_2"/>
    <property type="match status" value="1"/>
</dbReference>
<comment type="catalytic activity">
    <reaction evidence="1">
        <text>S-ubiquitinyl-[E2 ubiquitin-conjugating enzyme]-L-cysteine + [acceptor protein]-L-lysine = [E2 ubiquitin-conjugating enzyme]-L-cysteine + N(6)-ubiquitinyl-[acceptor protein]-L-lysine.</text>
        <dbReference type="EC" id="2.3.2.27"/>
    </reaction>
</comment>
<evidence type="ECO:0000256" key="1">
    <source>
        <dbReference type="ARBA" id="ARBA00000900"/>
    </source>
</evidence>
<reference evidence="14" key="2">
    <citation type="submission" date="2021-12" db="EMBL/GenBank/DDBJ databases">
        <title>Resequencing data analysis of finger millet.</title>
        <authorList>
            <person name="Hatakeyama M."/>
            <person name="Aluri S."/>
            <person name="Balachadran M.T."/>
            <person name="Sivarajan S.R."/>
            <person name="Poveda L."/>
            <person name="Shimizu-Inatsugi R."/>
            <person name="Schlapbach R."/>
            <person name="Sreeman S.M."/>
            <person name="Shimizu K.K."/>
        </authorList>
    </citation>
    <scope>NUCLEOTIDE SEQUENCE</scope>
</reference>
<keyword evidence="10" id="KW-1133">Transmembrane helix</keyword>
<reference evidence="14" key="1">
    <citation type="journal article" date="2018" name="DNA Res.">
        <title>Multiple hybrid de novo genome assembly of finger millet, an orphan allotetraploid crop.</title>
        <authorList>
            <person name="Hatakeyama M."/>
            <person name="Aluri S."/>
            <person name="Balachadran M.T."/>
            <person name="Sivarajan S.R."/>
            <person name="Patrignani A."/>
            <person name="Gruter S."/>
            <person name="Poveda L."/>
            <person name="Shimizu-Inatsugi R."/>
            <person name="Baeten J."/>
            <person name="Francoijs K.J."/>
            <person name="Nataraja K.N."/>
            <person name="Reddy Y.A.N."/>
            <person name="Phadnis S."/>
            <person name="Ravikumar R.L."/>
            <person name="Schlapbach R."/>
            <person name="Sreeman S.M."/>
            <person name="Shimizu K.K."/>
        </authorList>
    </citation>
    <scope>NUCLEOTIDE SEQUENCE</scope>
</reference>
<dbReference type="InterPro" id="IPR001841">
    <property type="entry name" value="Znf_RING"/>
</dbReference>
<evidence type="ECO:0000256" key="4">
    <source>
        <dbReference type="ARBA" id="ARBA00022679"/>
    </source>
</evidence>
<evidence type="ECO:0000259" key="13">
    <source>
        <dbReference type="PROSITE" id="PS50089"/>
    </source>
</evidence>
<evidence type="ECO:0000256" key="2">
    <source>
        <dbReference type="ARBA" id="ARBA00004141"/>
    </source>
</evidence>
<comment type="caution">
    <text evidence="14">The sequence shown here is derived from an EMBL/GenBank/DDBJ whole genome shotgun (WGS) entry which is preliminary data.</text>
</comment>
<sequence length="420" mass="46939">MDDMPHLMMFTGQDEATSLIAGCRLKILVHLGGEPLTALVDSGATHNVIGLDVANQFGLRISRVRVHVTVANDTCMESNGICRNIRLFIGSDIFALSSYVARIPDNVDVILGAPWLESLGDIMWNFSRRVMRFKYNDHEIELHGLMDGVEDGTVPRSLSPPLMALLKIDLPKTGLFNDIRREIRSEPELAAMLDGIEKGGHENPWGVSDGIIFYNHRLYIPLWSPILAQILNGVHQLGDFALLDEIAIGIHEPSSSPFTRSFPTSILLPQAISQQSIQTCNVILADYVGTEFIRVSGVIWQPPSVFTGPPRMFLDDSAVHTFFDGVELRELPCNHHFHCTCIDKWLHINATCPLCKFNIVKSNLEREEVYPARRAVSDSMMIRVLEHSVSVVTDFAKCPDFSTANPALPWRFHAALFDKQ</sequence>
<dbReference type="GO" id="GO:0000325">
    <property type="term" value="C:plant-type vacuole"/>
    <property type="evidence" value="ECO:0007669"/>
    <property type="project" value="TreeGrafter"/>
</dbReference>
<organism evidence="14 15">
    <name type="scientific">Eleusine coracana subsp. coracana</name>
    <dbReference type="NCBI Taxonomy" id="191504"/>
    <lineage>
        <taxon>Eukaryota</taxon>
        <taxon>Viridiplantae</taxon>
        <taxon>Streptophyta</taxon>
        <taxon>Embryophyta</taxon>
        <taxon>Tracheophyta</taxon>
        <taxon>Spermatophyta</taxon>
        <taxon>Magnoliopsida</taxon>
        <taxon>Liliopsida</taxon>
        <taxon>Poales</taxon>
        <taxon>Poaceae</taxon>
        <taxon>PACMAD clade</taxon>
        <taxon>Chloridoideae</taxon>
        <taxon>Cynodonteae</taxon>
        <taxon>Eleusininae</taxon>
        <taxon>Eleusine</taxon>
    </lineage>
</organism>
<dbReference type="EC" id="2.3.2.27" evidence="3"/>
<evidence type="ECO:0000313" key="14">
    <source>
        <dbReference type="EMBL" id="GJN07516.1"/>
    </source>
</evidence>
<dbReference type="Gene3D" id="2.40.70.10">
    <property type="entry name" value="Acid Proteases"/>
    <property type="match status" value="1"/>
</dbReference>
<evidence type="ECO:0000256" key="11">
    <source>
        <dbReference type="ARBA" id="ARBA00023136"/>
    </source>
</evidence>
<dbReference type="GO" id="GO:0016020">
    <property type="term" value="C:membrane"/>
    <property type="evidence" value="ECO:0007669"/>
    <property type="project" value="UniProtKB-SubCell"/>
</dbReference>
<comment type="subcellular location">
    <subcellularLocation>
        <location evidence="2">Membrane</location>
        <topology evidence="2">Multi-pass membrane protein</topology>
    </subcellularLocation>
</comment>